<dbReference type="InterPro" id="IPR025966">
    <property type="entry name" value="OppC_N"/>
</dbReference>
<evidence type="ECO:0000256" key="9">
    <source>
        <dbReference type="ARBA" id="ARBA00023136"/>
    </source>
</evidence>
<evidence type="ECO:0000256" key="4">
    <source>
        <dbReference type="ARBA" id="ARBA00022519"/>
    </source>
</evidence>
<dbReference type="Pfam" id="PF00528">
    <property type="entry name" value="BPD_transp_1"/>
    <property type="match status" value="1"/>
</dbReference>
<dbReference type="CDD" id="cd06261">
    <property type="entry name" value="TM_PBP2"/>
    <property type="match status" value="1"/>
</dbReference>
<protein>
    <recommendedName>
        <fullName evidence="11">Oligopeptide transport system permease protein OppC</fullName>
    </recommendedName>
</protein>
<feature type="transmembrane region" description="Helical" evidence="12">
    <location>
        <begin position="175"/>
        <end position="194"/>
    </location>
</feature>
<evidence type="ECO:0000313" key="16">
    <source>
        <dbReference type="Proteomes" id="UP001268819"/>
    </source>
</evidence>
<dbReference type="InterPro" id="IPR000515">
    <property type="entry name" value="MetI-like"/>
</dbReference>
<feature type="transmembrane region" description="Helical" evidence="12">
    <location>
        <begin position="142"/>
        <end position="163"/>
    </location>
</feature>
<feature type="region of interest" description="Disordered" evidence="13">
    <location>
        <begin position="1"/>
        <end position="23"/>
    </location>
</feature>
<evidence type="ECO:0000256" key="2">
    <source>
        <dbReference type="ARBA" id="ARBA00022448"/>
    </source>
</evidence>
<feature type="transmembrane region" description="Helical" evidence="12">
    <location>
        <begin position="105"/>
        <end position="130"/>
    </location>
</feature>
<dbReference type="PANTHER" id="PTHR43386">
    <property type="entry name" value="OLIGOPEPTIDE TRANSPORT SYSTEM PERMEASE PROTEIN APPC"/>
    <property type="match status" value="1"/>
</dbReference>
<keyword evidence="3" id="KW-1003">Cell membrane</keyword>
<dbReference type="Proteomes" id="UP001268819">
    <property type="component" value="Unassembled WGS sequence"/>
</dbReference>
<reference evidence="15 16" key="1">
    <citation type="submission" date="2023-07" db="EMBL/GenBank/DDBJ databases">
        <title>Sequencing the genomes of 1000 actinobacteria strains.</title>
        <authorList>
            <person name="Klenk H.-P."/>
        </authorList>
    </citation>
    <scope>NUCLEOTIDE SEQUENCE [LARGE SCALE GENOMIC DNA]</scope>
    <source>
        <strain evidence="15 16">DSM 43749</strain>
    </source>
</reference>
<keyword evidence="16" id="KW-1185">Reference proteome</keyword>
<dbReference type="PANTHER" id="PTHR43386:SF2">
    <property type="entry name" value="OLIGOPEPTIDE TRANSPORT SYSTEM PERMEASE PROTEIN OPPC"/>
    <property type="match status" value="1"/>
</dbReference>
<keyword evidence="7" id="KW-0653">Protein transport</keyword>
<evidence type="ECO:0000256" key="6">
    <source>
        <dbReference type="ARBA" id="ARBA00022856"/>
    </source>
</evidence>
<gene>
    <name evidence="15" type="ORF">J2S66_006564</name>
</gene>
<proteinExistence type="inferred from homology"/>
<sequence length="317" mass="34700">MTEMGSPLAQAPAPEKAEASQFDTTTARKQWQVILRRFTRHRAALFGLILFVVLVLVAFFGGLLWKYPYTDLGFSRYLPPSADHPFGTDRLGGDMVAQIIRGTQFSLQIAIVVAFLSTFIGVILGALAGYMRGWVDTVISRFIDLLLVIPSLVIAAVLVRNSFVVSVAGGGNSNWLIVALYLGLIGWLSIARVIRGMVLSLREKEFVEAARALGAGTFRIVFRHILPNTIDVIIVNATLAIAQAVLLEAALSFIGLGVQSPDTSLGLMISQNKNELTLHPWLFFTPFVFIVLISLAVNFIGDGLRDAFDPRQKRVKA</sequence>
<keyword evidence="8 12" id="KW-1133">Transmembrane helix</keyword>
<comment type="similarity">
    <text evidence="10">Belongs to the binding-protein-dependent transport system permease family. OppBC subfamily.</text>
</comment>
<dbReference type="Gene3D" id="1.10.3720.10">
    <property type="entry name" value="MetI-like"/>
    <property type="match status" value="1"/>
</dbReference>
<keyword evidence="6" id="KW-0571">Peptide transport</keyword>
<keyword evidence="9 12" id="KW-0472">Membrane</keyword>
<comment type="caution">
    <text evidence="15">The sequence shown here is derived from an EMBL/GenBank/DDBJ whole genome shotgun (WGS) entry which is preliminary data.</text>
</comment>
<evidence type="ECO:0000256" key="13">
    <source>
        <dbReference type="SAM" id="MobiDB-lite"/>
    </source>
</evidence>
<dbReference type="SUPFAM" id="SSF161098">
    <property type="entry name" value="MetI-like"/>
    <property type="match status" value="1"/>
</dbReference>
<dbReference type="InterPro" id="IPR050366">
    <property type="entry name" value="BP-dependent_transpt_permease"/>
</dbReference>
<feature type="transmembrane region" description="Helical" evidence="12">
    <location>
        <begin position="233"/>
        <end position="258"/>
    </location>
</feature>
<evidence type="ECO:0000313" key="15">
    <source>
        <dbReference type="EMBL" id="MDR6598180.1"/>
    </source>
</evidence>
<evidence type="ECO:0000256" key="7">
    <source>
        <dbReference type="ARBA" id="ARBA00022927"/>
    </source>
</evidence>
<feature type="transmembrane region" description="Helical" evidence="12">
    <location>
        <begin position="278"/>
        <end position="301"/>
    </location>
</feature>
<feature type="domain" description="ABC transmembrane type-1" evidence="14">
    <location>
        <begin position="103"/>
        <end position="301"/>
    </location>
</feature>
<organism evidence="15 16">
    <name type="scientific">Saccharothrix longispora</name>
    <dbReference type="NCBI Taxonomy" id="33920"/>
    <lineage>
        <taxon>Bacteria</taxon>
        <taxon>Bacillati</taxon>
        <taxon>Actinomycetota</taxon>
        <taxon>Actinomycetes</taxon>
        <taxon>Pseudonocardiales</taxon>
        <taxon>Pseudonocardiaceae</taxon>
        <taxon>Saccharothrix</taxon>
    </lineage>
</organism>
<evidence type="ECO:0000256" key="12">
    <source>
        <dbReference type="RuleBase" id="RU363032"/>
    </source>
</evidence>
<dbReference type="InterPro" id="IPR035906">
    <property type="entry name" value="MetI-like_sf"/>
</dbReference>
<dbReference type="Pfam" id="PF12911">
    <property type="entry name" value="OppC_N"/>
    <property type="match status" value="1"/>
</dbReference>
<dbReference type="EMBL" id="JAVDSG010000001">
    <property type="protein sequence ID" value="MDR6598180.1"/>
    <property type="molecule type" value="Genomic_DNA"/>
</dbReference>
<evidence type="ECO:0000256" key="1">
    <source>
        <dbReference type="ARBA" id="ARBA00004429"/>
    </source>
</evidence>
<evidence type="ECO:0000256" key="3">
    <source>
        <dbReference type="ARBA" id="ARBA00022475"/>
    </source>
</evidence>
<accession>A0ABU1Q5L0</accession>
<keyword evidence="5 12" id="KW-0812">Transmembrane</keyword>
<name>A0ABU1Q5L0_9PSEU</name>
<feature type="transmembrane region" description="Helical" evidence="12">
    <location>
        <begin position="43"/>
        <end position="65"/>
    </location>
</feature>
<evidence type="ECO:0000256" key="5">
    <source>
        <dbReference type="ARBA" id="ARBA00022692"/>
    </source>
</evidence>
<keyword evidence="4" id="KW-0997">Cell inner membrane</keyword>
<evidence type="ECO:0000256" key="10">
    <source>
        <dbReference type="ARBA" id="ARBA00024202"/>
    </source>
</evidence>
<comment type="subcellular location">
    <subcellularLocation>
        <location evidence="1">Cell inner membrane</location>
        <topology evidence="1">Multi-pass membrane protein</topology>
    </subcellularLocation>
    <subcellularLocation>
        <location evidence="12">Cell membrane</location>
        <topology evidence="12">Multi-pass membrane protein</topology>
    </subcellularLocation>
</comment>
<keyword evidence="2 12" id="KW-0813">Transport</keyword>
<evidence type="ECO:0000259" key="14">
    <source>
        <dbReference type="PROSITE" id="PS50928"/>
    </source>
</evidence>
<evidence type="ECO:0000256" key="11">
    <source>
        <dbReference type="ARBA" id="ARBA00072251"/>
    </source>
</evidence>
<evidence type="ECO:0000256" key="8">
    <source>
        <dbReference type="ARBA" id="ARBA00022989"/>
    </source>
</evidence>
<dbReference type="PROSITE" id="PS50928">
    <property type="entry name" value="ABC_TM1"/>
    <property type="match status" value="1"/>
</dbReference>